<dbReference type="RefSeq" id="WP_076515591.1">
    <property type="nucleotide sequence ID" value="NZ_FTOH01000005.1"/>
</dbReference>
<dbReference type="HAMAP" id="MF_01114">
    <property type="entry name" value="RecX"/>
    <property type="match status" value="1"/>
</dbReference>
<dbReference type="STRING" id="484498.SAMN05421686_105220"/>
<dbReference type="Pfam" id="PF02631">
    <property type="entry name" value="RecX_HTH2"/>
    <property type="match status" value="1"/>
</dbReference>
<dbReference type="PANTHER" id="PTHR33602">
    <property type="entry name" value="REGULATORY PROTEIN RECX FAMILY PROTEIN"/>
    <property type="match status" value="1"/>
</dbReference>
<dbReference type="InterPro" id="IPR053926">
    <property type="entry name" value="RecX_HTH_1st"/>
</dbReference>
<protein>
    <recommendedName>
        <fullName evidence="3 5">Regulatory protein RecX</fullName>
    </recommendedName>
</protein>
<dbReference type="Gene3D" id="1.10.10.10">
    <property type="entry name" value="Winged helix-like DNA-binding domain superfamily/Winged helix DNA-binding domain"/>
    <property type="match status" value="3"/>
</dbReference>
<proteinExistence type="inferred from homology"/>
<organism evidence="9 10">
    <name type="scientific">Thalassolituus maritimus</name>
    <dbReference type="NCBI Taxonomy" id="484498"/>
    <lineage>
        <taxon>Bacteria</taxon>
        <taxon>Pseudomonadati</taxon>
        <taxon>Pseudomonadota</taxon>
        <taxon>Gammaproteobacteria</taxon>
        <taxon>Oceanospirillales</taxon>
        <taxon>Oceanospirillaceae</taxon>
        <taxon>Thalassolituus</taxon>
    </lineage>
</organism>
<dbReference type="InterPro" id="IPR003783">
    <property type="entry name" value="Regulatory_RecX"/>
</dbReference>
<dbReference type="InterPro" id="IPR053924">
    <property type="entry name" value="RecX_HTH_2nd"/>
</dbReference>
<feature type="domain" description="RecX first three-helical" evidence="8">
    <location>
        <begin position="15"/>
        <end position="53"/>
    </location>
</feature>
<keyword evidence="10" id="KW-1185">Reference proteome</keyword>
<dbReference type="InterPro" id="IPR053925">
    <property type="entry name" value="RecX_HTH_3rd"/>
</dbReference>
<evidence type="ECO:0000313" key="10">
    <source>
        <dbReference type="Proteomes" id="UP000185639"/>
    </source>
</evidence>
<comment type="function">
    <text evidence="5">Modulates RecA activity.</text>
</comment>
<dbReference type="Pfam" id="PF21981">
    <property type="entry name" value="RecX_HTH3"/>
    <property type="match status" value="1"/>
</dbReference>
<dbReference type="EMBL" id="FTOH01000005">
    <property type="protein sequence ID" value="SIS86061.1"/>
    <property type="molecule type" value="Genomic_DNA"/>
</dbReference>
<evidence type="ECO:0000256" key="2">
    <source>
        <dbReference type="ARBA" id="ARBA00009695"/>
    </source>
</evidence>
<evidence type="ECO:0000256" key="5">
    <source>
        <dbReference type="HAMAP-Rule" id="MF_01114"/>
    </source>
</evidence>
<evidence type="ECO:0000256" key="4">
    <source>
        <dbReference type="ARBA" id="ARBA00022490"/>
    </source>
</evidence>
<feature type="domain" description="RecX second three-helical" evidence="6">
    <location>
        <begin position="60"/>
        <end position="96"/>
    </location>
</feature>
<dbReference type="GO" id="GO:0005737">
    <property type="term" value="C:cytoplasm"/>
    <property type="evidence" value="ECO:0007669"/>
    <property type="project" value="UniProtKB-SubCell"/>
</dbReference>
<evidence type="ECO:0000259" key="7">
    <source>
        <dbReference type="Pfam" id="PF21981"/>
    </source>
</evidence>
<sequence length="160" mass="18525">MQKPKPDPLDYAGLKHAAVDLLSRRDYSRRELWRKLSPKAASADDLEQVLDELAERKWQSDERFASMFVRSRASRGVGPVRLKQELREKGVDSETACSVFEESDENWQEKALEVARRKARSIGYDHPDFKLKLWRFMSYRGFSSDLISAAVDTLLRESSE</sequence>
<dbReference type="AlphaFoldDB" id="A0A1N7MJE1"/>
<comment type="similarity">
    <text evidence="2 5">Belongs to the RecX family.</text>
</comment>
<accession>A0A1N7MJE1</accession>
<evidence type="ECO:0000256" key="3">
    <source>
        <dbReference type="ARBA" id="ARBA00018111"/>
    </source>
</evidence>
<evidence type="ECO:0000259" key="8">
    <source>
        <dbReference type="Pfam" id="PF21982"/>
    </source>
</evidence>
<comment type="subcellular location">
    <subcellularLocation>
        <location evidence="1 5">Cytoplasm</location>
    </subcellularLocation>
</comment>
<reference evidence="10" key="1">
    <citation type="submission" date="2017-01" db="EMBL/GenBank/DDBJ databases">
        <authorList>
            <person name="Varghese N."/>
            <person name="Submissions S."/>
        </authorList>
    </citation>
    <scope>NUCLEOTIDE SEQUENCE [LARGE SCALE GENOMIC DNA]</scope>
    <source>
        <strain evidence="10">DSM 24913</strain>
    </source>
</reference>
<keyword evidence="4 5" id="KW-0963">Cytoplasm</keyword>
<dbReference type="Pfam" id="PF21982">
    <property type="entry name" value="RecX_HTH1"/>
    <property type="match status" value="1"/>
</dbReference>
<evidence type="ECO:0000313" key="9">
    <source>
        <dbReference type="EMBL" id="SIS86061.1"/>
    </source>
</evidence>
<dbReference type="PANTHER" id="PTHR33602:SF1">
    <property type="entry name" value="REGULATORY PROTEIN RECX FAMILY PROTEIN"/>
    <property type="match status" value="1"/>
</dbReference>
<gene>
    <name evidence="5" type="primary">recX</name>
    <name evidence="9" type="ORF">SAMN05421686_105220</name>
</gene>
<evidence type="ECO:0000256" key="1">
    <source>
        <dbReference type="ARBA" id="ARBA00004496"/>
    </source>
</evidence>
<dbReference type="GO" id="GO:0006282">
    <property type="term" value="P:regulation of DNA repair"/>
    <property type="evidence" value="ECO:0007669"/>
    <property type="project" value="UniProtKB-UniRule"/>
</dbReference>
<name>A0A1N7MJE1_9GAMM</name>
<dbReference type="Proteomes" id="UP000185639">
    <property type="component" value="Unassembled WGS sequence"/>
</dbReference>
<feature type="domain" description="RecX third three-helical" evidence="7">
    <location>
        <begin position="105"/>
        <end position="151"/>
    </location>
</feature>
<evidence type="ECO:0000259" key="6">
    <source>
        <dbReference type="Pfam" id="PF02631"/>
    </source>
</evidence>
<dbReference type="InterPro" id="IPR036388">
    <property type="entry name" value="WH-like_DNA-bd_sf"/>
</dbReference>